<gene>
    <name evidence="7" type="ORF">SLOPH_1914</name>
</gene>
<dbReference type="EMBL" id="ATCN01000077">
    <property type="protein sequence ID" value="EPR79906.1"/>
    <property type="molecule type" value="Genomic_DNA"/>
</dbReference>
<proteinExistence type="predicted"/>
<dbReference type="Proteomes" id="UP000014978">
    <property type="component" value="Unassembled WGS sequence"/>
</dbReference>
<dbReference type="PANTHER" id="PTHR43310:SF4">
    <property type="entry name" value="AFR304WP"/>
    <property type="match status" value="1"/>
</dbReference>
<dbReference type="AlphaFoldDB" id="S7WAI3"/>
<comment type="subcellular location">
    <subcellularLocation>
        <location evidence="1">Membrane</location>
        <topology evidence="1">Multi-pass membrane protein</topology>
    </subcellularLocation>
</comment>
<keyword evidence="4 5" id="KW-0472">Membrane</keyword>
<accession>S7WAI3</accession>
<comment type="caution">
    <text evidence="7">The sequence shown here is derived from an EMBL/GenBank/DDBJ whole genome shotgun (WGS) entry which is preliminary data.</text>
</comment>
<sequence length="536" mass="62630">MKRIKLKNIQNLIVCTLFLYVVTLMDTLTYGRSVFTKTNDLEIINIGIYIYFYGTFISQILFNVFTKIESGLMASIIVENYYISRKIYLTCQSTDIVYTVTNCLLCCALSTLLFSFILFGIKFSKLYVYCNYIPKPIFTGCLFFIGFIQLETGYKIVSDSYISLILSALLFLIFIYYEFKYPDLPYLIILLCFIAISGFYVFIFAINGIFYKYTISELLSLCREKNIICESTSVDLKPTFILQYISFSKIDKQLIIRNIKHIISMAIFSTIHFAECYPIFKDLSGKQFTFENEIQAQALTNLFTTFTCYPSYFIASDSYAFLKSGAYFRSYGILAAIPLLSIIVTGPLLNKYIPKCLLGGIPMFISIYFIFPALQDFKKSTKLEYLVALVIPIGLYFIELQIIPLVLALCLFIIISQNKIYECKNKNKEPFEIIERLRHTHIIIRVLQFTNLKPLNDRLNTIFINKNKEYYYDNIEKNYFLIDLEHLIDMDRISREYIIDIPMLYNIEYIFIGNKECKIIKEVEKKEYPNVTVCYK</sequence>
<dbReference type="OMA" id="IRNIKHI"/>
<dbReference type="Pfam" id="PF00916">
    <property type="entry name" value="Sulfate_transp"/>
    <property type="match status" value="1"/>
</dbReference>
<feature type="domain" description="SLC26A/SulP transporter" evidence="6">
    <location>
        <begin position="175"/>
        <end position="390"/>
    </location>
</feature>
<evidence type="ECO:0000256" key="2">
    <source>
        <dbReference type="ARBA" id="ARBA00022692"/>
    </source>
</evidence>
<reference evidence="8" key="1">
    <citation type="journal article" date="2013" name="PLoS Genet.">
        <title>The genome of Spraguea lophii and the basis of host-microsporidian interactions.</title>
        <authorList>
            <person name="Campbell S.E."/>
            <person name="Williams T.A."/>
            <person name="Yousuf A."/>
            <person name="Soanes D.M."/>
            <person name="Paszkiewicz K.H."/>
            <person name="Williams B.A.P."/>
        </authorList>
    </citation>
    <scope>NUCLEOTIDE SEQUENCE [LARGE SCALE GENOMIC DNA]</scope>
    <source>
        <strain evidence="8">42_110</strain>
    </source>
</reference>
<evidence type="ECO:0000313" key="7">
    <source>
        <dbReference type="EMBL" id="EPR79906.1"/>
    </source>
</evidence>
<dbReference type="VEuPathDB" id="MicrosporidiaDB:SLOPH_1914"/>
<organism evidence="7 8">
    <name type="scientific">Spraguea lophii (strain 42_110)</name>
    <name type="common">Microsporidian parasite</name>
    <dbReference type="NCBI Taxonomy" id="1358809"/>
    <lineage>
        <taxon>Eukaryota</taxon>
        <taxon>Fungi</taxon>
        <taxon>Fungi incertae sedis</taxon>
        <taxon>Microsporidia</taxon>
        <taxon>Spragueidae</taxon>
        <taxon>Spraguea</taxon>
    </lineage>
</organism>
<feature type="transmembrane region" description="Helical" evidence="5">
    <location>
        <begin position="328"/>
        <end position="349"/>
    </location>
</feature>
<dbReference type="InParanoid" id="S7WAI3"/>
<feature type="transmembrane region" description="Helical" evidence="5">
    <location>
        <begin position="126"/>
        <end position="148"/>
    </location>
</feature>
<evidence type="ECO:0000256" key="4">
    <source>
        <dbReference type="ARBA" id="ARBA00023136"/>
    </source>
</evidence>
<evidence type="ECO:0000256" key="1">
    <source>
        <dbReference type="ARBA" id="ARBA00004141"/>
    </source>
</evidence>
<feature type="transmembrane region" description="Helical" evidence="5">
    <location>
        <begin position="185"/>
        <end position="210"/>
    </location>
</feature>
<evidence type="ECO:0000259" key="6">
    <source>
        <dbReference type="Pfam" id="PF00916"/>
    </source>
</evidence>
<feature type="transmembrane region" description="Helical" evidence="5">
    <location>
        <begin position="160"/>
        <end position="179"/>
    </location>
</feature>
<protein>
    <submittedName>
        <fullName evidence="7">Sulfate transporter</fullName>
    </submittedName>
</protein>
<keyword evidence="3 5" id="KW-1133">Transmembrane helix</keyword>
<dbReference type="HOGENOM" id="CLU_036921_0_0_1"/>
<keyword evidence="8" id="KW-1185">Reference proteome</keyword>
<dbReference type="PANTHER" id="PTHR43310">
    <property type="entry name" value="SULFATE TRANSPORTER YBAR-RELATED"/>
    <property type="match status" value="1"/>
</dbReference>
<feature type="transmembrane region" description="Helical" evidence="5">
    <location>
        <begin position="12"/>
        <end position="31"/>
    </location>
</feature>
<name>S7WAI3_SPRLO</name>
<feature type="transmembrane region" description="Helical" evidence="5">
    <location>
        <begin position="386"/>
        <end position="415"/>
    </location>
</feature>
<dbReference type="InterPro" id="IPR011547">
    <property type="entry name" value="SLC26A/SulP_dom"/>
</dbReference>
<dbReference type="STRING" id="1358809.S7WAI3"/>
<dbReference type="OrthoDB" id="2190497at2759"/>
<dbReference type="InterPro" id="IPR052706">
    <property type="entry name" value="Membrane-Transporter-like"/>
</dbReference>
<keyword evidence="2 5" id="KW-0812">Transmembrane</keyword>
<evidence type="ECO:0000256" key="5">
    <source>
        <dbReference type="SAM" id="Phobius"/>
    </source>
</evidence>
<feature type="transmembrane region" description="Helical" evidence="5">
    <location>
        <begin position="356"/>
        <end position="374"/>
    </location>
</feature>
<feature type="transmembrane region" description="Helical" evidence="5">
    <location>
        <begin position="96"/>
        <end position="120"/>
    </location>
</feature>
<dbReference type="GO" id="GO:0016020">
    <property type="term" value="C:membrane"/>
    <property type="evidence" value="ECO:0007669"/>
    <property type="project" value="UniProtKB-SubCell"/>
</dbReference>
<evidence type="ECO:0000256" key="3">
    <source>
        <dbReference type="ARBA" id="ARBA00022989"/>
    </source>
</evidence>
<feature type="transmembrane region" description="Helical" evidence="5">
    <location>
        <begin position="262"/>
        <end position="280"/>
    </location>
</feature>
<evidence type="ECO:0000313" key="8">
    <source>
        <dbReference type="Proteomes" id="UP000014978"/>
    </source>
</evidence>
<feature type="transmembrane region" description="Helical" evidence="5">
    <location>
        <begin position="43"/>
        <end position="65"/>
    </location>
</feature>